<proteinExistence type="predicted"/>
<gene>
    <name evidence="2" type="ORF">BGZ95_009263</name>
</gene>
<feature type="compositionally biased region" description="Polar residues" evidence="1">
    <location>
        <begin position="232"/>
        <end position="241"/>
    </location>
</feature>
<evidence type="ECO:0000313" key="3">
    <source>
        <dbReference type="Proteomes" id="UP001194580"/>
    </source>
</evidence>
<reference evidence="2" key="1">
    <citation type="journal article" date="2020" name="Fungal Divers.">
        <title>Resolving the Mortierellaceae phylogeny through synthesis of multi-gene phylogenetics and phylogenomics.</title>
        <authorList>
            <person name="Vandepol N."/>
            <person name="Liber J."/>
            <person name="Desiro A."/>
            <person name="Na H."/>
            <person name="Kennedy M."/>
            <person name="Barry K."/>
            <person name="Grigoriev I.V."/>
            <person name="Miller A.N."/>
            <person name="O'Donnell K."/>
            <person name="Stajich J.E."/>
            <person name="Bonito G."/>
        </authorList>
    </citation>
    <scope>NUCLEOTIDE SEQUENCE</scope>
    <source>
        <strain evidence="2">NRRL 28262</strain>
    </source>
</reference>
<dbReference type="CDD" id="cd10170">
    <property type="entry name" value="ASKHA_NBD_HSP70"/>
    <property type="match status" value="1"/>
</dbReference>
<accession>A0AAD4DD39</accession>
<protein>
    <submittedName>
        <fullName evidence="2">Uncharacterized protein</fullName>
    </submittedName>
</protein>
<evidence type="ECO:0000256" key="1">
    <source>
        <dbReference type="SAM" id="MobiDB-lite"/>
    </source>
</evidence>
<dbReference type="Gene3D" id="3.30.420.40">
    <property type="match status" value="1"/>
</dbReference>
<evidence type="ECO:0000313" key="2">
    <source>
        <dbReference type="EMBL" id="KAG0275015.1"/>
    </source>
</evidence>
<dbReference type="InterPro" id="IPR043129">
    <property type="entry name" value="ATPase_NBD"/>
</dbReference>
<feature type="non-terminal residue" evidence="2">
    <location>
        <position position="579"/>
    </location>
</feature>
<feature type="region of interest" description="Disordered" evidence="1">
    <location>
        <begin position="186"/>
        <end position="253"/>
    </location>
</feature>
<name>A0AAD4DD39_9FUNG</name>
<dbReference type="Proteomes" id="UP001194580">
    <property type="component" value="Unassembled WGS sequence"/>
</dbReference>
<dbReference type="EMBL" id="JAAAIL010000535">
    <property type="protein sequence ID" value="KAG0275015.1"/>
    <property type="molecule type" value="Genomic_DNA"/>
</dbReference>
<feature type="compositionally biased region" description="Low complexity" evidence="1">
    <location>
        <begin position="242"/>
        <end position="253"/>
    </location>
</feature>
<comment type="caution">
    <text evidence="2">The sequence shown here is derived from an EMBL/GenBank/DDBJ whole genome shotgun (WGS) entry which is preliminary data.</text>
</comment>
<sequence length="579" mass="65668">EGGGVDVVVFEVNEAAGQTRRLKEIGRMRSEDCGLNFLEAKFETYLERKLRKYRRRIPALGWETCMNTFRYVIFQPGYSPTHDEECYLQIPPGCGMDSLTDSDIGLEDELLCMPAEELKAEVFEPAVGDVLELIQDLLQGQQRLGRKSKAIFMVGEFGSSQYLLERVRQEFKDHVELVAAPLRPSLNSKFRSSDKNNTNNNTNNVSNSPRHLNVYRRRRRLPPALTGGGAGNHQQTLRAPQTHTSTSALASTPSTKINGLTPYSFPIVMAFDFGRKFMRAEDNGLHSLRIGTSGQLIQEGVGRDTYKAYAEVAKSPKDYCMLRNFRLQLDETIEVPPFENGFTPLKVITDYLRKLHEYAVEEVLKNMFSEFKPDTFQYVLTVPARWSNRSRNTMRQAAIGAGLVETGDPSKRLMVLTEDDANAMYCLRKIDGIQFKDKDRFIMCDASEGGGVDVVVYEVGESSAGQAQRLQEVARTHSSDCGSDFLEANIETYLERKLRKHRKIIKARAWELLMHDFWNVVRVIFKPAHDEEYVYLPFPSGTIPEYNPDIGLEDGVICFSREDLTEVFEPATTDVLEVI</sequence>
<dbReference type="AlphaFoldDB" id="A0AAD4DD39"/>
<dbReference type="SUPFAM" id="SSF53067">
    <property type="entry name" value="Actin-like ATPase domain"/>
    <property type="match status" value="1"/>
</dbReference>
<dbReference type="PANTHER" id="PTHR14187:SF5">
    <property type="entry name" value="HEAT SHOCK 70 KDA PROTEIN 12A"/>
    <property type="match status" value="1"/>
</dbReference>
<keyword evidence="3" id="KW-1185">Reference proteome</keyword>
<organism evidence="2 3">
    <name type="scientific">Linnemannia exigua</name>
    <dbReference type="NCBI Taxonomy" id="604196"/>
    <lineage>
        <taxon>Eukaryota</taxon>
        <taxon>Fungi</taxon>
        <taxon>Fungi incertae sedis</taxon>
        <taxon>Mucoromycota</taxon>
        <taxon>Mortierellomycotina</taxon>
        <taxon>Mortierellomycetes</taxon>
        <taxon>Mortierellales</taxon>
        <taxon>Mortierellaceae</taxon>
        <taxon>Linnemannia</taxon>
    </lineage>
</organism>
<dbReference type="PANTHER" id="PTHR14187">
    <property type="entry name" value="ALPHA KINASE/ELONGATION FACTOR 2 KINASE"/>
    <property type="match status" value="1"/>
</dbReference>